<evidence type="ECO:0000313" key="1">
    <source>
        <dbReference type="EMBL" id="ARF08049.1"/>
    </source>
</evidence>
<name>A0A1V0S8L8_9VIRU</name>
<sequence length="134" mass="15990">MIDGDKYAKEYLKLCNVEDIPDIEKYCTYNVVKYNESFDYVAKYLINLYSKHNLPVSKVRNMITSECVYKEMKQYHKELNKINRIKRAHNGKPNNSLMELNARTIEKVEKILKHYRQIKPYIFSGVYNDIIVVN</sequence>
<protein>
    <submittedName>
        <fullName evidence="1">Uncharacterized protein</fullName>
    </submittedName>
</protein>
<proteinExistence type="predicted"/>
<dbReference type="EMBL" id="KY684083">
    <property type="protein sequence ID" value="ARF08049.1"/>
    <property type="molecule type" value="Genomic_DNA"/>
</dbReference>
<reference evidence="1" key="1">
    <citation type="journal article" date="2017" name="Science">
        <title>Giant viruses with an expanded complement of translation system components.</title>
        <authorList>
            <person name="Schulz F."/>
            <person name="Yutin N."/>
            <person name="Ivanova N.N."/>
            <person name="Ortega D.R."/>
            <person name="Lee T.K."/>
            <person name="Vierheilig J."/>
            <person name="Daims H."/>
            <person name="Horn M."/>
            <person name="Wagner M."/>
            <person name="Jensen G.J."/>
            <person name="Kyrpides N.C."/>
            <person name="Koonin E.V."/>
            <person name="Woyke T."/>
        </authorList>
    </citation>
    <scope>NUCLEOTIDE SEQUENCE</scope>
    <source>
        <strain evidence="1">CTV1</strain>
    </source>
</reference>
<accession>A0A1V0S8L8</accession>
<gene>
    <name evidence="1" type="ORF">Catovirus_1_99</name>
</gene>
<organism evidence="1">
    <name type="scientific">Catovirus CTV1</name>
    <dbReference type="NCBI Taxonomy" id="1977631"/>
    <lineage>
        <taxon>Viruses</taxon>
        <taxon>Varidnaviria</taxon>
        <taxon>Bamfordvirae</taxon>
        <taxon>Nucleocytoviricota</taxon>
        <taxon>Megaviricetes</taxon>
        <taxon>Imitervirales</taxon>
        <taxon>Mimiviridae</taxon>
        <taxon>Klosneuvirinae</taxon>
        <taxon>Catovirus</taxon>
    </lineage>
</organism>